<feature type="domain" description="Glycoside hydrolase family 2 catalytic" evidence="7">
    <location>
        <begin position="421"/>
        <end position="612"/>
    </location>
</feature>
<dbReference type="InterPro" id="IPR008979">
    <property type="entry name" value="Galactose-bd-like_sf"/>
</dbReference>
<dbReference type="InterPro" id="IPR051913">
    <property type="entry name" value="GH2_Domain-Containing"/>
</dbReference>
<feature type="domain" description="Glycoside hydrolase family 2 immunoglobulin-like beta-sandwich" evidence="6">
    <location>
        <begin position="340"/>
        <end position="415"/>
    </location>
</feature>
<evidence type="ECO:0000259" key="7">
    <source>
        <dbReference type="Pfam" id="PF02836"/>
    </source>
</evidence>
<evidence type="ECO:0000256" key="2">
    <source>
        <dbReference type="ARBA" id="ARBA00022801"/>
    </source>
</evidence>
<dbReference type="InterPro" id="IPR006102">
    <property type="entry name" value="Ig-like_GH2"/>
</dbReference>
<comment type="similarity">
    <text evidence="1">Belongs to the glycosyl hydrolase 2 family.</text>
</comment>
<dbReference type="GO" id="GO:0005975">
    <property type="term" value="P:carbohydrate metabolic process"/>
    <property type="evidence" value="ECO:0007669"/>
    <property type="project" value="InterPro"/>
</dbReference>
<dbReference type="RefSeq" id="WP_308455740.1">
    <property type="nucleotide sequence ID" value="NZ_JAJEQM010000002.1"/>
</dbReference>
<evidence type="ECO:0000256" key="5">
    <source>
        <dbReference type="SAM" id="SignalP"/>
    </source>
</evidence>
<keyword evidence="11" id="KW-1185">Reference proteome</keyword>
<evidence type="ECO:0008006" key="12">
    <source>
        <dbReference type="Google" id="ProtNLM"/>
    </source>
</evidence>
<dbReference type="Gene3D" id="2.60.120.260">
    <property type="entry name" value="Galactose-binding domain-like"/>
    <property type="match status" value="1"/>
</dbReference>
<feature type="compositionally biased region" description="Basic and acidic residues" evidence="4">
    <location>
        <begin position="195"/>
        <end position="209"/>
    </location>
</feature>
<gene>
    <name evidence="10" type="ORF">LKE05_01760</name>
</gene>
<feature type="region of interest" description="Disordered" evidence="4">
    <location>
        <begin position="195"/>
        <end position="222"/>
    </location>
</feature>
<comment type="caution">
    <text evidence="10">The sequence shown here is derived from an EMBL/GenBank/DDBJ whole genome shotgun (WGS) entry which is preliminary data.</text>
</comment>
<name>A0AAE3DW87_9FIRM</name>
<dbReference type="PANTHER" id="PTHR42732:SF1">
    <property type="entry name" value="BETA-MANNOSIDASE"/>
    <property type="match status" value="1"/>
</dbReference>
<dbReference type="InterPro" id="IPR036156">
    <property type="entry name" value="Beta-gal/glucu_dom_sf"/>
</dbReference>
<dbReference type="Gene3D" id="2.60.40.10">
    <property type="entry name" value="Immunoglobulins"/>
    <property type="match status" value="3"/>
</dbReference>
<dbReference type="Pfam" id="PF02836">
    <property type="entry name" value="Glyco_hydro_2_C"/>
    <property type="match status" value="1"/>
</dbReference>
<dbReference type="GO" id="GO:0004553">
    <property type="term" value="F:hydrolase activity, hydrolyzing O-glycosyl compounds"/>
    <property type="evidence" value="ECO:0007669"/>
    <property type="project" value="InterPro"/>
</dbReference>
<evidence type="ECO:0000256" key="1">
    <source>
        <dbReference type="ARBA" id="ARBA00007401"/>
    </source>
</evidence>
<organism evidence="10 11">
    <name type="scientific">Hominilimicola fabiformis</name>
    <dbReference type="NCBI Taxonomy" id="2885356"/>
    <lineage>
        <taxon>Bacteria</taxon>
        <taxon>Bacillati</taxon>
        <taxon>Bacillota</taxon>
        <taxon>Clostridia</taxon>
        <taxon>Eubacteriales</taxon>
        <taxon>Oscillospiraceae</taxon>
        <taxon>Hominilimicola</taxon>
    </lineage>
</organism>
<dbReference type="EMBL" id="JAJEQM010000002">
    <property type="protein sequence ID" value="MCC2209521.1"/>
    <property type="molecule type" value="Genomic_DNA"/>
</dbReference>
<evidence type="ECO:0000256" key="3">
    <source>
        <dbReference type="ARBA" id="ARBA00023295"/>
    </source>
</evidence>
<dbReference type="InterPro" id="IPR006103">
    <property type="entry name" value="Glyco_hydro_2_cat"/>
</dbReference>
<accession>A0AAE3DW87</accession>
<evidence type="ECO:0000256" key="4">
    <source>
        <dbReference type="SAM" id="MobiDB-lite"/>
    </source>
</evidence>
<reference evidence="10 11" key="1">
    <citation type="submission" date="2021-10" db="EMBL/GenBank/DDBJ databases">
        <title>Anaerobic single-cell dispensing facilitates the cultivation of human gut bacteria.</title>
        <authorList>
            <person name="Afrizal A."/>
        </authorList>
    </citation>
    <scope>NUCLEOTIDE SEQUENCE [LARGE SCALE GENOMIC DNA]</scope>
    <source>
        <strain evidence="10 11">CLA-AA-H232</strain>
    </source>
</reference>
<feature type="domain" description="Glycoside hydrolase family 2" evidence="9">
    <location>
        <begin position="856"/>
        <end position="949"/>
    </location>
</feature>
<keyword evidence="5" id="KW-0732">Signal</keyword>
<evidence type="ECO:0000259" key="6">
    <source>
        <dbReference type="Pfam" id="PF00703"/>
    </source>
</evidence>
<dbReference type="SUPFAM" id="SSF49303">
    <property type="entry name" value="beta-Galactosidase/glucuronidase domain"/>
    <property type="match status" value="1"/>
</dbReference>
<keyword evidence="2" id="KW-0378">Hydrolase</keyword>
<evidence type="ECO:0000259" key="8">
    <source>
        <dbReference type="Pfam" id="PF02837"/>
    </source>
</evidence>
<dbReference type="SUPFAM" id="SSF51445">
    <property type="entry name" value="(Trans)glycosidases"/>
    <property type="match status" value="1"/>
</dbReference>
<evidence type="ECO:0000313" key="10">
    <source>
        <dbReference type="EMBL" id="MCC2209521.1"/>
    </source>
</evidence>
<dbReference type="PANTHER" id="PTHR42732">
    <property type="entry name" value="BETA-GALACTOSIDASE"/>
    <property type="match status" value="1"/>
</dbReference>
<dbReference type="InterPro" id="IPR013783">
    <property type="entry name" value="Ig-like_fold"/>
</dbReference>
<dbReference type="Proteomes" id="UP001198242">
    <property type="component" value="Unassembled WGS sequence"/>
</dbReference>
<keyword evidence="3" id="KW-0326">Glycosidase</keyword>
<proteinExistence type="inferred from homology"/>
<feature type="signal peptide" evidence="5">
    <location>
        <begin position="1"/>
        <end position="28"/>
    </location>
</feature>
<dbReference type="InterPro" id="IPR017853">
    <property type="entry name" value="GH"/>
</dbReference>
<dbReference type="Pfam" id="PF02837">
    <property type="entry name" value="Glyco_hydro_2_N"/>
    <property type="match status" value="1"/>
</dbReference>
<protein>
    <recommendedName>
        <fullName evidence="12">Beta-galactosidase</fullName>
    </recommendedName>
</protein>
<dbReference type="InterPro" id="IPR040605">
    <property type="entry name" value="Glyco_hydro2_dom5"/>
</dbReference>
<dbReference type="Pfam" id="PF18565">
    <property type="entry name" value="Glyco_hydro2_C5"/>
    <property type="match status" value="1"/>
</dbReference>
<dbReference type="InterPro" id="IPR006104">
    <property type="entry name" value="Glyco_hydro_2_N"/>
</dbReference>
<feature type="domain" description="Glycosyl hydrolases family 2 sugar binding" evidence="8">
    <location>
        <begin position="111"/>
        <end position="189"/>
    </location>
</feature>
<sequence>MKKKISIFCSLLLALQMMLSLAAVPVFADEELTSAVYEEPESPAVTYNMNVDWKFKKAADGSEYPLAKASASVAKDGKNFYDADYDDSDWDTVSVPHPINAEDSFDGACYDAGEAGLYRGFMFYRKHITIPESDAGKKLFLEFEAVRNSVYLYVNGEIVGYYEAGIAATGFDITDYVKPGQDNLIAVATDNAADRGQSDTTKVTKETKPGSEPGAADGNGYQWNTKDFNEVQGGITGDVILYAKGKTYQTLPLYNNLKTKGNYIYATDFDIRGKSATITVEGEVRNEDADKDVTLEVNVVEMVDPNKDSTDADADHTKQPYLRYSFKSDATSVKTAKDTGADSHFMTTVPDDAYDDNPAATSTETVDVTKIVASAKCEDMKFWSPDSPNLYDVYTVLKDSEGNVLDVQKTTTGFRKVEYDINDGGLKINDQPVWLTGYAQRSTNEWAVIGVANDWLQDLDMQWIKESNSNFIRWMHVAPKPSQIRSGDKYGVVSACPAGDKEADVDGRAWDQRVEAMRDAMIYFRNSPSVIFWETGNNAVTAAHQQEMTDLKNTLDPNGERFCGCRTISSTDQIQAADYVGTMLNRHASNAKASMAAIKKYVPIMETEYAREEAPRRVWDDFSPPDYDYRNKWLGAGASKTDGYDIHDLTSEDFSLVDARAYNEFYSDRVGGLSGNDYYSAAAMMVWSDSNMHNRNTGSENCRTSGKVDPVRIKKDVFYTMQTIQSTTPKLHIVGHWNYPQLSDDTYNYPLKSYNGTYWEETGEYGKRDPKNKTVYVIGSAGLSKVELYVNDKLKGTSTKPDSTFIYSFSGIDVTESGTVKAVAYDARDEVVAEDYISTTGEATTLKITPVAGPDGLIADGSDIAYFDVAVVDKDGNTCPLAYDKINLSLNGEGVLLGGYNSGIGDKITTNNTDYCYAECGTNRIFVRSTRNAGAITLSASLEGQAPVTATINSTDDLNMTGGLTTKMQRTFAQGDVAQVIQQTVPSLKTLGSSATADFSDNGNTYTIDPDEDVDKYEMKLNGTTITGYTKSPYRPDTTTGVLCDSIKTLEALKKVNPNIEYTIQTEGDVPSYTDGSLPIVSITGGLKDGYTQIDIQNGSTTLFVNKGADKNLLNAQIEYKDGELVSDIGAVLGYLDGVSYNMNTNTKTANVIYNAENAPNAVLEYANGTARVTAVDAIENANLIFASYNPDKTLKIIDTKKVTLDKSGAYNDYPVSSSFVTTDNMKIMLWKSDMATPICKPVVIGESEKADTTALFSKEDDGDNALLSLSSVKNSIVDGIVGLFADDSTVGTPQNLDTLAASMNGESSTLTSITGDKVVAATIENGAPDGTKYIKTGSYGNNKYGEYCLESECAYPANTKADVMLSLDVRFDADGAGFTPEDKGDKKVAGAVVFRNGTIQMQRGGKDYTDTKIGADTNTWYHIALVGRYSAADANVDMYVWKYNSDGTKTFVQKVTGMPLRNMAASNGNGVSHLNILANTSVDNIALYNLGADTISLDSSSDTIKAGETMLFTYGATRLDQYITAPAVTWAVYNEANDAVLNDENITISESGLLTIGANASKQKITVRATATNGVYASKTIDVDAVDTSTDTYDTLTLSADKATVRVGENTQITAVASLGGATVTPGDGDLKYIICNEANLRALNNKNITITNDGVLSVTEDAVPQTITVRGTNKSGSVQGTVKVQILPANMNTGNEDKYTDTYVSSNACEEYVSGATLEEGSWDGSGYYNVTAAYDFVGFPANTSADVIYSADMKFAKDGAGWTVFSNDKGKLGLQLSSSGTTLNALGASNKTVGSMTVDKDSWYNVQVMCSTGNANAYAVMTVYKYDENGKKINPQTGAEGTPYILTCALRNLAESPANHINISAGTCVDNVMSFNVAPDKLTLSVDAQTVLAGGSAQASTKASRKGIEFPYLNSNLIKYDIYDAENKYPLGSDKITIDASGKINIDAMADAQDVYVRVSSTSGGMNDSKKLTIKSSDIFEINKFGFEDEDKTKFKRIDVTKNFNYSDEVTFVAATYNNLGALTSIALKKAYGDQLTIGANKVTMSLDLPDTFDKVNDKFNAFVLTKLSSDGETAVDENMTAAKNGTSVNVANIPVFDTGAKVVVLALKKDADETDVKSEDILYFTQITAADIADNALTIPAYEAGMQIKLSGNINGVHTVVKTVAE</sequence>
<evidence type="ECO:0000313" key="11">
    <source>
        <dbReference type="Proteomes" id="UP001198242"/>
    </source>
</evidence>
<dbReference type="Gene3D" id="3.20.20.80">
    <property type="entry name" value="Glycosidases"/>
    <property type="match status" value="1"/>
</dbReference>
<dbReference type="Pfam" id="PF00703">
    <property type="entry name" value="Glyco_hydro_2"/>
    <property type="match status" value="1"/>
</dbReference>
<evidence type="ECO:0000259" key="9">
    <source>
        <dbReference type="Pfam" id="PF18565"/>
    </source>
</evidence>
<dbReference type="SUPFAM" id="SSF49785">
    <property type="entry name" value="Galactose-binding domain-like"/>
    <property type="match status" value="1"/>
</dbReference>
<feature type="chain" id="PRO_5042018794" description="Beta-galactosidase" evidence="5">
    <location>
        <begin position="29"/>
        <end position="2170"/>
    </location>
</feature>